<proteinExistence type="predicted"/>
<dbReference type="AlphaFoldDB" id="A0A7E4ZY85"/>
<evidence type="ECO:0000313" key="2">
    <source>
        <dbReference type="Proteomes" id="UP000492821"/>
    </source>
</evidence>
<accession>A0A7E4ZY85</accession>
<keyword evidence="1" id="KW-0732">Signal</keyword>
<dbReference type="WBParaSite" id="Pan_g3126.t1">
    <property type="protein sequence ID" value="Pan_g3126.t1"/>
    <property type="gene ID" value="Pan_g3126"/>
</dbReference>
<organism evidence="2 3">
    <name type="scientific">Panagrellus redivivus</name>
    <name type="common">Microworm</name>
    <dbReference type="NCBI Taxonomy" id="6233"/>
    <lineage>
        <taxon>Eukaryota</taxon>
        <taxon>Metazoa</taxon>
        <taxon>Ecdysozoa</taxon>
        <taxon>Nematoda</taxon>
        <taxon>Chromadorea</taxon>
        <taxon>Rhabditida</taxon>
        <taxon>Tylenchina</taxon>
        <taxon>Panagrolaimomorpha</taxon>
        <taxon>Panagrolaimoidea</taxon>
        <taxon>Panagrolaimidae</taxon>
        <taxon>Panagrellus</taxon>
    </lineage>
</organism>
<evidence type="ECO:0000256" key="1">
    <source>
        <dbReference type="SAM" id="SignalP"/>
    </source>
</evidence>
<evidence type="ECO:0000313" key="3">
    <source>
        <dbReference type="WBParaSite" id="Pan_g3126.t1"/>
    </source>
</evidence>
<feature type="chain" id="PRO_5028994438" evidence="1">
    <location>
        <begin position="23"/>
        <end position="119"/>
    </location>
</feature>
<keyword evidence="2" id="KW-1185">Reference proteome</keyword>
<protein>
    <submittedName>
        <fullName evidence="3">SSCRP protein</fullName>
    </submittedName>
</protein>
<reference evidence="3" key="2">
    <citation type="submission" date="2020-10" db="UniProtKB">
        <authorList>
            <consortium name="WormBaseParasite"/>
        </authorList>
    </citation>
    <scope>IDENTIFICATION</scope>
</reference>
<dbReference type="Proteomes" id="UP000492821">
    <property type="component" value="Unassembled WGS sequence"/>
</dbReference>
<name>A0A7E4ZY85_PANRE</name>
<feature type="signal peptide" evidence="1">
    <location>
        <begin position="1"/>
        <end position="22"/>
    </location>
</feature>
<reference evidence="2" key="1">
    <citation type="journal article" date="2013" name="Genetics">
        <title>The draft genome and transcriptome of Panagrellus redivivus are shaped by the harsh demands of a free-living lifestyle.</title>
        <authorList>
            <person name="Srinivasan J."/>
            <person name="Dillman A.R."/>
            <person name="Macchietto M.G."/>
            <person name="Heikkinen L."/>
            <person name="Lakso M."/>
            <person name="Fracchia K.M."/>
            <person name="Antoshechkin I."/>
            <person name="Mortazavi A."/>
            <person name="Wong G."/>
            <person name="Sternberg P.W."/>
        </authorList>
    </citation>
    <scope>NUCLEOTIDE SEQUENCE [LARGE SCALE GENOMIC DNA]</scope>
    <source>
        <strain evidence="2">MT8872</strain>
    </source>
</reference>
<sequence>MAFVKMLAVLAFLGAAILMTNAADTCHAGLNARYAPKQCAESGSICQKYVCEGGQSPFTLRACGLPNSECDSFHRMCEQSAGNGTCFTCAGNNCNSAGTVGISGITFGCLFISKVVGLF</sequence>